<protein>
    <submittedName>
        <fullName evidence="8">SigE family RNA polymerase sigma factor</fullName>
    </submittedName>
</protein>
<dbReference type="EMBL" id="JBHLUH010000104">
    <property type="protein sequence ID" value="MFC0534164.1"/>
    <property type="molecule type" value="Genomic_DNA"/>
</dbReference>
<feature type="domain" description="RNA polymerase sigma-70 region 2" evidence="6">
    <location>
        <begin position="32"/>
        <end position="95"/>
    </location>
</feature>
<dbReference type="NCBIfam" id="TIGR02937">
    <property type="entry name" value="sigma70-ECF"/>
    <property type="match status" value="1"/>
</dbReference>
<dbReference type="InterPro" id="IPR036388">
    <property type="entry name" value="WH-like_DNA-bd_sf"/>
</dbReference>
<keyword evidence="9" id="KW-1185">Reference proteome</keyword>
<evidence type="ECO:0000259" key="7">
    <source>
        <dbReference type="Pfam" id="PF08281"/>
    </source>
</evidence>
<accession>A0ABV6MHY9</accession>
<organism evidence="8 9">
    <name type="scientific">Phytohabitans kaempferiae</name>
    <dbReference type="NCBI Taxonomy" id="1620943"/>
    <lineage>
        <taxon>Bacteria</taxon>
        <taxon>Bacillati</taxon>
        <taxon>Actinomycetota</taxon>
        <taxon>Actinomycetes</taxon>
        <taxon>Micromonosporales</taxon>
        <taxon>Micromonosporaceae</taxon>
    </lineage>
</organism>
<keyword evidence="2" id="KW-0805">Transcription regulation</keyword>
<dbReference type="InterPro" id="IPR007627">
    <property type="entry name" value="RNA_pol_sigma70_r2"/>
</dbReference>
<dbReference type="PANTHER" id="PTHR43133:SF50">
    <property type="entry name" value="ECF RNA POLYMERASE SIGMA FACTOR SIGM"/>
    <property type="match status" value="1"/>
</dbReference>
<comment type="similarity">
    <text evidence="1">Belongs to the sigma-70 factor family. ECF subfamily.</text>
</comment>
<evidence type="ECO:0000256" key="2">
    <source>
        <dbReference type="ARBA" id="ARBA00023015"/>
    </source>
</evidence>
<dbReference type="Pfam" id="PF04542">
    <property type="entry name" value="Sigma70_r2"/>
    <property type="match status" value="1"/>
</dbReference>
<feature type="domain" description="RNA polymerase sigma factor 70 region 4 type 2" evidence="7">
    <location>
        <begin position="121"/>
        <end position="172"/>
    </location>
</feature>
<dbReference type="Gene3D" id="1.10.10.10">
    <property type="entry name" value="Winged helix-like DNA-binding domain superfamily/Winged helix DNA-binding domain"/>
    <property type="match status" value="1"/>
</dbReference>
<evidence type="ECO:0000256" key="3">
    <source>
        <dbReference type="ARBA" id="ARBA00023082"/>
    </source>
</evidence>
<sequence>MTQPPGPIARWGTARGRQRAERDEEFTAFVGSSAPRLRRVAYLMCGDWHLAQDLTQTTFARMYASWPRIWRTANIEAYSRRVLVNALFDQRKRHSSTELVLAELPESLAPGAGASAELHVTLMAALATLPVRDQAIVVLRYWEDQSVEAVAEILEVSPSVVKTQSARALTRLRALLGEEFAHS</sequence>
<dbReference type="SUPFAM" id="SSF88659">
    <property type="entry name" value="Sigma3 and sigma4 domains of RNA polymerase sigma factors"/>
    <property type="match status" value="1"/>
</dbReference>
<dbReference type="CDD" id="cd06171">
    <property type="entry name" value="Sigma70_r4"/>
    <property type="match status" value="1"/>
</dbReference>
<keyword evidence="3" id="KW-0731">Sigma factor</keyword>
<evidence type="ECO:0000256" key="4">
    <source>
        <dbReference type="ARBA" id="ARBA00023125"/>
    </source>
</evidence>
<dbReference type="InterPro" id="IPR014325">
    <property type="entry name" value="RNA_pol_sigma-E_actinobac"/>
</dbReference>
<dbReference type="InterPro" id="IPR013325">
    <property type="entry name" value="RNA_pol_sigma_r2"/>
</dbReference>
<evidence type="ECO:0000313" key="8">
    <source>
        <dbReference type="EMBL" id="MFC0534164.1"/>
    </source>
</evidence>
<reference evidence="8 9" key="1">
    <citation type="submission" date="2024-09" db="EMBL/GenBank/DDBJ databases">
        <authorList>
            <person name="Sun Q."/>
            <person name="Mori K."/>
        </authorList>
    </citation>
    <scope>NUCLEOTIDE SEQUENCE [LARGE SCALE GENOMIC DNA]</scope>
    <source>
        <strain evidence="8 9">TBRC 3947</strain>
    </source>
</reference>
<evidence type="ECO:0000256" key="5">
    <source>
        <dbReference type="ARBA" id="ARBA00023163"/>
    </source>
</evidence>
<dbReference type="Gene3D" id="1.10.1740.10">
    <property type="match status" value="1"/>
</dbReference>
<dbReference type="InterPro" id="IPR039425">
    <property type="entry name" value="RNA_pol_sigma-70-like"/>
</dbReference>
<evidence type="ECO:0000256" key="1">
    <source>
        <dbReference type="ARBA" id="ARBA00010641"/>
    </source>
</evidence>
<dbReference type="InterPro" id="IPR013249">
    <property type="entry name" value="RNA_pol_sigma70_r4_t2"/>
</dbReference>
<evidence type="ECO:0000313" key="9">
    <source>
        <dbReference type="Proteomes" id="UP001589867"/>
    </source>
</evidence>
<dbReference type="InterPro" id="IPR014284">
    <property type="entry name" value="RNA_pol_sigma-70_dom"/>
</dbReference>
<dbReference type="Pfam" id="PF08281">
    <property type="entry name" value="Sigma70_r4_2"/>
    <property type="match status" value="1"/>
</dbReference>
<dbReference type="NCBIfam" id="TIGR02983">
    <property type="entry name" value="SigE-fam_strep"/>
    <property type="match status" value="1"/>
</dbReference>
<evidence type="ECO:0000259" key="6">
    <source>
        <dbReference type="Pfam" id="PF04542"/>
    </source>
</evidence>
<keyword evidence="4" id="KW-0238">DNA-binding</keyword>
<dbReference type="PANTHER" id="PTHR43133">
    <property type="entry name" value="RNA POLYMERASE ECF-TYPE SIGMA FACTO"/>
    <property type="match status" value="1"/>
</dbReference>
<dbReference type="SUPFAM" id="SSF88946">
    <property type="entry name" value="Sigma2 domain of RNA polymerase sigma factors"/>
    <property type="match status" value="1"/>
</dbReference>
<name>A0ABV6MHY9_9ACTN</name>
<keyword evidence="5" id="KW-0804">Transcription</keyword>
<gene>
    <name evidence="8" type="ORF">ACFFIA_41910</name>
</gene>
<dbReference type="RefSeq" id="WP_377262667.1">
    <property type="nucleotide sequence ID" value="NZ_JBHLUH010000104.1"/>
</dbReference>
<dbReference type="InterPro" id="IPR013324">
    <property type="entry name" value="RNA_pol_sigma_r3/r4-like"/>
</dbReference>
<comment type="caution">
    <text evidence="8">The sequence shown here is derived from an EMBL/GenBank/DDBJ whole genome shotgun (WGS) entry which is preliminary data.</text>
</comment>
<dbReference type="Proteomes" id="UP001589867">
    <property type="component" value="Unassembled WGS sequence"/>
</dbReference>
<proteinExistence type="inferred from homology"/>